<proteinExistence type="predicted"/>
<dbReference type="InterPro" id="IPR009057">
    <property type="entry name" value="Homeodomain-like_sf"/>
</dbReference>
<dbReference type="EMBL" id="CP011568">
    <property type="protein sequence ID" value="ALX34898.1"/>
    <property type="molecule type" value="Genomic_DNA"/>
</dbReference>
<feature type="DNA-binding region" description="H-T-H motif" evidence="5">
    <location>
        <begin position="31"/>
        <end position="50"/>
    </location>
</feature>
<keyword evidence="3 5" id="KW-0238">DNA-binding</keyword>
<dbReference type="InterPro" id="IPR023772">
    <property type="entry name" value="DNA-bd_HTH_TetR-type_CS"/>
</dbReference>
<keyword evidence="2" id="KW-0805">Transcription regulation</keyword>
<evidence type="ECO:0000256" key="4">
    <source>
        <dbReference type="ARBA" id="ARBA00023163"/>
    </source>
</evidence>
<accession>A0A0U4EUF0</accession>
<name>A0A0U4EUF0_9BURK</name>
<dbReference type="STRING" id="445709.ABW99_20930"/>
<dbReference type="InterPro" id="IPR001647">
    <property type="entry name" value="HTH_TetR"/>
</dbReference>
<dbReference type="SUPFAM" id="SSF46689">
    <property type="entry name" value="Homeodomain-like"/>
    <property type="match status" value="1"/>
</dbReference>
<keyword evidence="8" id="KW-1185">Reference proteome</keyword>
<evidence type="ECO:0000256" key="5">
    <source>
        <dbReference type="PROSITE-ProRule" id="PRU00335"/>
    </source>
</evidence>
<dbReference type="PROSITE" id="PS01081">
    <property type="entry name" value="HTH_TETR_1"/>
    <property type="match status" value="1"/>
</dbReference>
<dbReference type="GO" id="GO:0000976">
    <property type="term" value="F:transcription cis-regulatory region binding"/>
    <property type="evidence" value="ECO:0007669"/>
    <property type="project" value="TreeGrafter"/>
</dbReference>
<evidence type="ECO:0000256" key="3">
    <source>
        <dbReference type="ARBA" id="ARBA00023125"/>
    </source>
</evidence>
<feature type="domain" description="HTH tetR-type" evidence="6">
    <location>
        <begin position="8"/>
        <end position="68"/>
    </location>
</feature>
<organism evidence="7 8">
    <name type="scientific">Pandoraea thiooxydans</name>
    <dbReference type="NCBI Taxonomy" id="445709"/>
    <lineage>
        <taxon>Bacteria</taxon>
        <taxon>Pseudomonadati</taxon>
        <taxon>Pseudomonadota</taxon>
        <taxon>Betaproteobacteria</taxon>
        <taxon>Burkholderiales</taxon>
        <taxon>Burkholderiaceae</taxon>
        <taxon>Pandoraea</taxon>
    </lineage>
</organism>
<protein>
    <recommendedName>
        <fullName evidence="6">HTH tetR-type domain-containing protein</fullName>
    </recommendedName>
</protein>
<dbReference type="InterPro" id="IPR050109">
    <property type="entry name" value="HTH-type_TetR-like_transc_reg"/>
</dbReference>
<evidence type="ECO:0000313" key="7">
    <source>
        <dbReference type="EMBL" id="ALX34898.1"/>
    </source>
</evidence>
<evidence type="ECO:0000259" key="6">
    <source>
        <dbReference type="PROSITE" id="PS50977"/>
    </source>
</evidence>
<keyword evidence="1" id="KW-0678">Repressor</keyword>
<dbReference type="Pfam" id="PF00440">
    <property type="entry name" value="TetR_N"/>
    <property type="match status" value="1"/>
</dbReference>
<dbReference type="GO" id="GO:0003700">
    <property type="term" value="F:DNA-binding transcription factor activity"/>
    <property type="evidence" value="ECO:0007669"/>
    <property type="project" value="TreeGrafter"/>
</dbReference>
<dbReference type="KEGG" id="ptx:ABW99_20930"/>
<dbReference type="PRINTS" id="PR00455">
    <property type="entry name" value="HTHTETR"/>
</dbReference>
<dbReference type="PANTHER" id="PTHR30055:SF226">
    <property type="entry name" value="HTH-TYPE TRANSCRIPTIONAL REGULATOR PKSA"/>
    <property type="match status" value="1"/>
</dbReference>
<dbReference type="PANTHER" id="PTHR30055">
    <property type="entry name" value="HTH-TYPE TRANSCRIPTIONAL REGULATOR RUTR"/>
    <property type="match status" value="1"/>
</dbReference>
<evidence type="ECO:0000313" key="8">
    <source>
        <dbReference type="Proteomes" id="UP000036700"/>
    </source>
</evidence>
<dbReference type="PROSITE" id="PS50977">
    <property type="entry name" value="HTH_TETR_2"/>
    <property type="match status" value="1"/>
</dbReference>
<evidence type="ECO:0000256" key="1">
    <source>
        <dbReference type="ARBA" id="ARBA00022491"/>
    </source>
</evidence>
<dbReference type="Proteomes" id="UP000036700">
    <property type="component" value="Chromosome"/>
</dbReference>
<sequence length="198" mass="21680">MPRQERGERRVADLLGAAEQLFATAGYDATTMSAIAKQAGASIGSLYQFFPSKESIGSALLRRYMDELGERLAQWQKTLPTSLDVFGQELITVAYDYLSQRPACRVLAETPSLVPKSYRMEKLSVSVQALLATFVPQMTEAELAPIALAASMMVRAAMQGSRLLDEARGKSLRHEMQQALGGYLVARLGPQVAPRGKR</sequence>
<dbReference type="Gene3D" id="1.10.357.10">
    <property type="entry name" value="Tetracycline Repressor, domain 2"/>
    <property type="match status" value="1"/>
</dbReference>
<dbReference type="AlphaFoldDB" id="A0A0U4EUF0"/>
<reference evidence="8" key="1">
    <citation type="submission" date="2015-06" db="EMBL/GenBank/DDBJ databases">
        <authorList>
            <person name="Hoefler B.C."/>
            <person name="Straight P.D."/>
        </authorList>
    </citation>
    <scope>NUCLEOTIDE SEQUENCE [LARGE SCALE GENOMIC DNA]</scope>
    <source>
        <strain evidence="8">DSM 25325</strain>
    </source>
</reference>
<gene>
    <name evidence="7" type="ORF">ABW99_20930</name>
</gene>
<evidence type="ECO:0000256" key="2">
    <source>
        <dbReference type="ARBA" id="ARBA00023015"/>
    </source>
</evidence>
<keyword evidence="4" id="KW-0804">Transcription</keyword>